<reference evidence="1 2" key="1">
    <citation type="submission" date="2006-10" db="EMBL/GenBank/DDBJ databases">
        <title>Complete sequence of chromosome of Pelobacter propionicus DSM 2379.</title>
        <authorList>
            <consortium name="US DOE Joint Genome Institute"/>
            <person name="Copeland A."/>
            <person name="Lucas S."/>
            <person name="Lapidus A."/>
            <person name="Barry K."/>
            <person name="Detter J.C."/>
            <person name="Glavina del Rio T."/>
            <person name="Hammon N."/>
            <person name="Israni S."/>
            <person name="Dalin E."/>
            <person name="Tice H."/>
            <person name="Pitluck S."/>
            <person name="Saunders E."/>
            <person name="Brettin T."/>
            <person name="Bruce D."/>
            <person name="Han C."/>
            <person name="Tapia R."/>
            <person name="Schmutz J."/>
            <person name="Larimer F."/>
            <person name="Land M."/>
            <person name="Hauser L."/>
            <person name="Kyrpides N."/>
            <person name="Kim E."/>
            <person name="Lovley D."/>
            <person name="Richardson P."/>
        </authorList>
    </citation>
    <scope>NUCLEOTIDE SEQUENCE [LARGE SCALE GENOMIC DNA]</scope>
    <source>
        <strain evidence="2">DSM 2379 / NBRC 103807 / OttBd1</strain>
    </source>
</reference>
<dbReference type="AlphaFoldDB" id="A1AKD9"/>
<dbReference type="KEGG" id="ppd:Ppro_0173"/>
<proteinExistence type="predicted"/>
<organism evidence="1 2">
    <name type="scientific">Pelobacter propionicus (strain DSM 2379 / NBRC 103807 / OttBd1)</name>
    <dbReference type="NCBI Taxonomy" id="338966"/>
    <lineage>
        <taxon>Bacteria</taxon>
        <taxon>Pseudomonadati</taxon>
        <taxon>Thermodesulfobacteriota</taxon>
        <taxon>Desulfuromonadia</taxon>
        <taxon>Desulfuromonadales</taxon>
        <taxon>Desulfuromonadaceae</taxon>
        <taxon>Pelobacter</taxon>
    </lineage>
</organism>
<dbReference type="HOGENOM" id="CLU_1041572_0_0_7"/>
<dbReference type="EMBL" id="CP000482">
    <property type="protein sequence ID" value="ABK97809.1"/>
    <property type="molecule type" value="Genomic_DNA"/>
</dbReference>
<dbReference type="RefSeq" id="WP_011734123.1">
    <property type="nucleotide sequence ID" value="NC_008609.1"/>
</dbReference>
<dbReference type="Proteomes" id="UP000006732">
    <property type="component" value="Chromosome"/>
</dbReference>
<gene>
    <name evidence="1" type="ordered locus">Ppro_0173</name>
</gene>
<name>A1AKD9_PELPD</name>
<dbReference type="STRING" id="338966.Ppro_0173"/>
<protein>
    <submittedName>
        <fullName evidence="1">Uncharacterized protein</fullName>
    </submittedName>
</protein>
<accession>A1AKD9</accession>
<keyword evidence="2" id="KW-1185">Reference proteome</keyword>
<dbReference type="OrthoDB" id="1440040at2"/>
<sequence length="280" mass="30125">MKTASEGHCQLDHNVLKQLTEELKFAASHMDGKEWRALLAAALAKSARETCRSKYEGLKGLGRLGRDGWRKIRTDGLAETGRELTARAKEALDSLPHRAKETVLRLYQLSPAELCDELVPFIIGLIVCYASAGGLDLEGGLPDTDLELGIGMHRNIFSHSVFIGFTCEGVLRFGVEVLSGLHGKLPAEHHAVWDNAHRHIKKCESSAITGLWVGICLHFIKDAGLFSHATKPYTGLPGQHNMAFHQGLLAGNGAASGVTGTSQAFSGKSGHLRKGSSGEA</sequence>
<evidence type="ECO:0000313" key="1">
    <source>
        <dbReference type="EMBL" id="ABK97809.1"/>
    </source>
</evidence>
<evidence type="ECO:0000313" key="2">
    <source>
        <dbReference type="Proteomes" id="UP000006732"/>
    </source>
</evidence>